<proteinExistence type="predicted"/>
<organism evidence="1 2">
    <name type="scientific">Menidia menidia</name>
    <name type="common">Atlantic silverside</name>
    <dbReference type="NCBI Taxonomy" id="238744"/>
    <lineage>
        <taxon>Eukaryota</taxon>
        <taxon>Metazoa</taxon>
        <taxon>Chordata</taxon>
        <taxon>Craniata</taxon>
        <taxon>Vertebrata</taxon>
        <taxon>Euteleostomi</taxon>
        <taxon>Actinopterygii</taxon>
        <taxon>Neopterygii</taxon>
        <taxon>Teleostei</taxon>
        <taxon>Neoteleostei</taxon>
        <taxon>Acanthomorphata</taxon>
        <taxon>Ovalentaria</taxon>
        <taxon>Atherinomorphae</taxon>
        <taxon>Atheriniformes</taxon>
        <taxon>Atherinopsidae</taxon>
        <taxon>Menidiinae</taxon>
        <taxon>Menidia</taxon>
    </lineage>
</organism>
<evidence type="ECO:0000313" key="2">
    <source>
        <dbReference type="Proteomes" id="UP000677803"/>
    </source>
</evidence>
<gene>
    <name evidence="1" type="ORF">MMEN_LOCUS4899</name>
</gene>
<sequence>MIIKAMVYLTQTEREIQQKGLDVGRFTEDVFMWQWIGESCSTAGLTLYPAALVVPSGLPGLVLNPAALVVPSGRPVLVLYPASLVVPKGRPLLPDFPTPLLFFFASSGTCSVPFMPGIFPGVRRSPPRTSCL</sequence>
<keyword evidence="2" id="KW-1185">Reference proteome</keyword>
<reference evidence="1" key="1">
    <citation type="submission" date="2021-05" db="EMBL/GenBank/DDBJ databases">
        <authorList>
            <person name="Tigano A."/>
        </authorList>
    </citation>
    <scope>NUCLEOTIDE SEQUENCE</scope>
</reference>
<dbReference type="AlphaFoldDB" id="A0A8S4ANI7"/>
<comment type="caution">
    <text evidence="1">The sequence shown here is derived from an EMBL/GenBank/DDBJ whole genome shotgun (WGS) entry which is preliminary data.</text>
</comment>
<dbReference type="Proteomes" id="UP000677803">
    <property type="component" value="Unassembled WGS sequence"/>
</dbReference>
<name>A0A8S4ANI7_9TELE</name>
<dbReference type="EMBL" id="CAJRST010004446">
    <property type="protein sequence ID" value="CAG5871377.1"/>
    <property type="molecule type" value="Genomic_DNA"/>
</dbReference>
<accession>A0A8S4ANI7</accession>
<evidence type="ECO:0000313" key="1">
    <source>
        <dbReference type="EMBL" id="CAG5871377.1"/>
    </source>
</evidence>
<protein>
    <submittedName>
        <fullName evidence="1">(Atlantic silverside) hypothetical protein</fullName>
    </submittedName>
</protein>